<dbReference type="GO" id="GO:0016020">
    <property type="term" value="C:membrane"/>
    <property type="evidence" value="ECO:0007669"/>
    <property type="project" value="UniProtKB-SubCell"/>
</dbReference>
<dbReference type="Pfam" id="PF01019">
    <property type="entry name" value="G_glu_transpept"/>
    <property type="match status" value="2"/>
</dbReference>
<organism evidence="6">
    <name type="scientific">Oryzias latipes</name>
    <name type="common">Japanese rice fish</name>
    <name type="synonym">Japanese killifish</name>
    <dbReference type="NCBI Taxonomy" id="8090"/>
    <lineage>
        <taxon>Eukaryota</taxon>
        <taxon>Metazoa</taxon>
        <taxon>Chordata</taxon>
        <taxon>Craniata</taxon>
        <taxon>Vertebrata</taxon>
        <taxon>Euteleostomi</taxon>
        <taxon>Actinopterygii</taxon>
        <taxon>Neopterygii</taxon>
        <taxon>Teleostei</taxon>
        <taxon>Neoteleostei</taxon>
        <taxon>Acanthomorphata</taxon>
        <taxon>Ovalentaria</taxon>
        <taxon>Atherinomorphae</taxon>
        <taxon>Beloniformes</taxon>
        <taxon>Adrianichthyidae</taxon>
        <taxon>Oryziinae</taxon>
        <taxon>Oryzias</taxon>
    </lineage>
</organism>
<dbReference type="GO" id="GO:0036374">
    <property type="term" value="F:glutathione hydrolase activity"/>
    <property type="evidence" value="ECO:0007669"/>
    <property type="project" value="UniProtKB-UniRule"/>
</dbReference>
<gene>
    <name evidence="6" type="primary">GGTL3b</name>
</gene>
<dbReference type="GO" id="GO:0006751">
    <property type="term" value="P:glutathione catabolic process"/>
    <property type="evidence" value="ECO:0007669"/>
    <property type="project" value="UniProtKB-UniRule"/>
</dbReference>
<comment type="catalytic activity">
    <reaction evidence="4">
        <text>an S-substituted glutathione + H2O = an S-substituted L-cysteinylglycine + L-glutamate</text>
        <dbReference type="Rhea" id="RHEA:59468"/>
        <dbReference type="ChEBI" id="CHEBI:15377"/>
        <dbReference type="ChEBI" id="CHEBI:29985"/>
        <dbReference type="ChEBI" id="CHEBI:90779"/>
        <dbReference type="ChEBI" id="CHEBI:143103"/>
        <dbReference type="EC" id="3.4.19.13"/>
    </reaction>
</comment>
<dbReference type="InterPro" id="IPR043138">
    <property type="entry name" value="GGT_lsub"/>
</dbReference>
<comment type="catalytic activity">
    <reaction evidence="4">
        <text>an N-terminal (5-L-glutamyl)-[peptide] + an alpha-amino acid = 5-L-glutamyl amino acid + an N-terminal L-alpha-aminoacyl-[peptide]</text>
        <dbReference type="Rhea" id="RHEA:23904"/>
        <dbReference type="Rhea" id="RHEA-COMP:9780"/>
        <dbReference type="Rhea" id="RHEA-COMP:9795"/>
        <dbReference type="ChEBI" id="CHEBI:77644"/>
        <dbReference type="ChEBI" id="CHEBI:78597"/>
        <dbReference type="ChEBI" id="CHEBI:78599"/>
        <dbReference type="ChEBI" id="CHEBI:78608"/>
        <dbReference type="EC" id="2.3.2.2"/>
    </reaction>
</comment>
<name>F1C7J1_ORYLA</name>
<dbReference type="GO" id="GO:0103068">
    <property type="term" value="F:leukotriene C4 gamma-glutamyl transferase activity"/>
    <property type="evidence" value="ECO:0007669"/>
    <property type="project" value="UniProtKB-EC"/>
</dbReference>
<feature type="compositionally biased region" description="Polar residues" evidence="5">
    <location>
        <begin position="24"/>
        <end position="38"/>
    </location>
</feature>
<dbReference type="EC" id="2.3.2.2" evidence="4"/>
<dbReference type="PANTHER" id="PTHR11686:SF54">
    <property type="entry name" value="GLUTATHIONE HYDROLASE 7"/>
    <property type="match status" value="1"/>
</dbReference>
<comment type="pathway">
    <text evidence="4">Sulfur metabolism; glutathione metabolism.</text>
</comment>
<comment type="catalytic activity">
    <reaction evidence="4">
        <text>glutathione + H2O = L-cysteinylglycine + L-glutamate</text>
        <dbReference type="Rhea" id="RHEA:28807"/>
        <dbReference type="ChEBI" id="CHEBI:15377"/>
        <dbReference type="ChEBI" id="CHEBI:29985"/>
        <dbReference type="ChEBI" id="CHEBI:57925"/>
        <dbReference type="ChEBI" id="CHEBI:61694"/>
        <dbReference type="EC" id="3.4.19.13"/>
    </reaction>
</comment>
<evidence type="ECO:0000256" key="4">
    <source>
        <dbReference type="RuleBase" id="RU368068"/>
    </source>
</evidence>
<feature type="non-terminal residue" evidence="6">
    <location>
        <position position="594"/>
    </location>
</feature>
<dbReference type="SUPFAM" id="SSF56235">
    <property type="entry name" value="N-terminal nucleophile aminohydrolases (Ntn hydrolases)"/>
    <property type="match status" value="1"/>
</dbReference>
<dbReference type="Gene3D" id="3.60.20.40">
    <property type="match status" value="1"/>
</dbReference>
<evidence type="ECO:0000256" key="2">
    <source>
        <dbReference type="PIRSR" id="PIRSR600101-1"/>
    </source>
</evidence>
<dbReference type="PRINTS" id="PR01210">
    <property type="entry name" value="GGTRANSPTASE"/>
</dbReference>
<accession>F1C7J1</accession>
<dbReference type="InterPro" id="IPR043137">
    <property type="entry name" value="GGT_ssub_C"/>
</dbReference>
<keyword evidence="4" id="KW-0378">Hydrolase</keyword>
<evidence type="ECO:0000256" key="3">
    <source>
        <dbReference type="PIRSR" id="PIRSR600101-2"/>
    </source>
</evidence>
<evidence type="ECO:0000256" key="1">
    <source>
        <dbReference type="ARBA" id="ARBA00009381"/>
    </source>
</evidence>
<dbReference type="Gene3D" id="1.10.246.130">
    <property type="match status" value="1"/>
</dbReference>
<proteinExistence type="evidence at transcript level"/>
<evidence type="ECO:0000313" key="6">
    <source>
        <dbReference type="EMBL" id="ADX77899.1"/>
    </source>
</evidence>
<dbReference type="EMBL" id="HQ213992">
    <property type="protein sequence ID" value="ADX77899.1"/>
    <property type="molecule type" value="mRNA"/>
</dbReference>
<reference evidence="6" key="1">
    <citation type="submission" date="2010-09" db="EMBL/GenBank/DDBJ databases">
        <title>Comparative genomics of duplicate gamma-glutamyl transferase genes in teleosts: medaka, zebrafish, Takifugu, Tetraodon and stickleback.</title>
        <authorList>
            <person name="Law S.H.W."/>
            <person name="Redelings B.D."/>
            <person name="Kullman S.W."/>
        </authorList>
    </citation>
    <scope>NUCLEOTIDE SEQUENCE</scope>
    <source>
        <strain evidence="6">Orange red</strain>
    </source>
</reference>
<feature type="active site" description="Nucleophile" evidence="2">
    <location>
        <position position="521"/>
    </location>
</feature>
<sequence length="594" mass="64580">DLDGMESCAGTKLNKHTAFSYRSFESPSEFTDESPSNDSKQDLKRKYGEREESTLTNLVKQEAISVQMLSNAFTAVTDPIQLKDMSSGSSEMSDQSFSKLKETDEECCSPETPVQIYSVAIVIAVGVTIALFLQIHLDASLVCCVTRASELIAFLVVLTAALQVTIKGVLSDHDRCTVLSEGVLRDGGSSVDAAIAGALCLGIVHQHVSSVGGGGVMLVHDIKRNETRVINFQGSTPELLRDEMLQNPSEMKNSVFVGRSPCGSAGNANGVSPCSSAVWKVRKMETIIHIVLVKDGFPHEYCSLLWEDVVGRAASVAREGFNVSHSLADAVSKMEGTELPKHFRDVFLPEGRGLSPGSYVRMPELADVLEAGVWNFYSGTFSQEMENEVRKHGGVLSREDLGNYTAEIQQALEGGFRDFIIQVPPPPSAGALLIGALNLLEGFHFKENGVKEKQVYHWIEEALTTAFTVAAGLGDHRNNLTDDLLSSMLNKSQAEILRNKMIHLQSLRNSTSYSFPAELLTAQVVVMGPDNLMVSVASSLNGPFGSRILTPSGILLNSLILDFFWPNKTSVKPPTEQENRVGARKRPLTLLMPA</sequence>
<feature type="compositionally biased region" description="Basic and acidic residues" evidence="5">
    <location>
        <begin position="39"/>
        <end position="49"/>
    </location>
</feature>
<dbReference type="InterPro" id="IPR029055">
    <property type="entry name" value="Ntn_hydrolases_N"/>
</dbReference>
<feature type="binding site" evidence="3">
    <location>
        <position position="562"/>
    </location>
    <ligand>
        <name>L-glutamate</name>
        <dbReference type="ChEBI" id="CHEBI:29985"/>
    </ligand>
</feature>
<feature type="non-terminal residue" evidence="6">
    <location>
        <position position="1"/>
    </location>
</feature>
<keyword evidence="4" id="KW-0012">Acyltransferase</keyword>
<comment type="subcellular location">
    <subcellularLocation>
        <location evidence="4">Membrane</location>
        <topology evidence="4">Single-pass type II membrane protein</topology>
    </subcellularLocation>
</comment>
<feature type="binding site" evidence="3">
    <location>
        <begin position="539"/>
        <end position="541"/>
    </location>
    <ligand>
        <name>L-glutamate</name>
        <dbReference type="ChEBI" id="CHEBI:29985"/>
    </ligand>
</feature>
<comment type="function">
    <text evidence="4">Cleaves the gamma-glutamyl peptide bond of glutathione and glutathione conjugates.</text>
</comment>
<dbReference type="UniPathway" id="UPA00204"/>
<keyword evidence="4 6" id="KW-0808">Transferase</keyword>
<dbReference type="AlphaFoldDB" id="F1C7J1"/>
<dbReference type="InterPro" id="IPR000101">
    <property type="entry name" value="GGT_peptidase"/>
</dbReference>
<evidence type="ECO:0000256" key="5">
    <source>
        <dbReference type="SAM" id="MobiDB-lite"/>
    </source>
</evidence>
<dbReference type="PANTHER" id="PTHR11686">
    <property type="entry name" value="GAMMA GLUTAMYL TRANSPEPTIDASE"/>
    <property type="match status" value="1"/>
</dbReference>
<comment type="similarity">
    <text evidence="1">Belongs to the gamma-glutamyltransferase family.</text>
</comment>
<feature type="region of interest" description="Disordered" evidence="5">
    <location>
        <begin position="24"/>
        <end position="49"/>
    </location>
</feature>
<dbReference type="EC" id="3.4.19.13" evidence="4"/>
<protein>
    <recommendedName>
        <fullName evidence="4">Glutathione hydrolase</fullName>
        <ecNumber evidence="4">2.3.2.2</ecNumber>
        <ecNumber evidence="4">3.4.19.13</ecNumber>
    </recommendedName>
    <alternativeName>
        <fullName evidence="4">Gamma-glutamyltransferase</fullName>
    </alternativeName>
    <alternativeName>
        <fullName evidence="4">Gamma-glutamyltranspeptidase</fullName>
    </alternativeName>
</protein>